<gene>
    <name evidence="1" type="ORF">TRSC58_03476</name>
</gene>
<evidence type="ECO:0000313" key="2">
    <source>
        <dbReference type="Proteomes" id="UP000031737"/>
    </source>
</evidence>
<dbReference type="Proteomes" id="UP000031737">
    <property type="component" value="Unassembled WGS sequence"/>
</dbReference>
<proteinExistence type="predicted"/>
<protein>
    <submittedName>
        <fullName evidence="1">Uncharacterized protein</fullName>
    </submittedName>
</protein>
<name>A0A061J3A6_TRYRA</name>
<dbReference type="EMBL" id="AUPL01003476">
    <property type="protein sequence ID" value="ESL08815.1"/>
    <property type="molecule type" value="Genomic_DNA"/>
</dbReference>
<keyword evidence="2" id="KW-1185">Reference proteome</keyword>
<dbReference type="OrthoDB" id="243355at2759"/>
<accession>A0A061J3A6</accession>
<dbReference type="VEuPathDB" id="TriTrypDB:TRSC58_03476"/>
<comment type="caution">
    <text evidence="1">The sequence shown here is derived from an EMBL/GenBank/DDBJ whole genome shotgun (WGS) entry which is preliminary data.</text>
</comment>
<organism evidence="1 2">
    <name type="scientific">Trypanosoma rangeli SC58</name>
    <dbReference type="NCBI Taxonomy" id="429131"/>
    <lineage>
        <taxon>Eukaryota</taxon>
        <taxon>Discoba</taxon>
        <taxon>Euglenozoa</taxon>
        <taxon>Kinetoplastea</taxon>
        <taxon>Metakinetoplastina</taxon>
        <taxon>Trypanosomatida</taxon>
        <taxon>Trypanosomatidae</taxon>
        <taxon>Trypanosoma</taxon>
        <taxon>Herpetosoma</taxon>
    </lineage>
</organism>
<evidence type="ECO:0000313" key="1">
    <source>
        <dbReference type="EMBL" id="ESL08815.1"/>
    </source>
</evidence>
<dbReference type="AlphaFoldDB" id="A0A061J3A6"/>
<sequence>MQQHSREVLKDVTTALQLERELQLSQAQHGVAVLDVYSSEWGNTKVLSESFRRLYTDAGDQMHLRFYSVECNSVLESLKFPEEQRNPQRPKNLELCRETLPTFWGSILLGRRGKSKSYFVFYKEGKRRAFIEGVDTPKIISCVRDLCRIQKPAKECTSNAELLKFWEHYFSAAESEVFFESFVSAVQDHVASKRPLAEKEKKTLAEAVGAVDGKVLIHALEAWIGDKETIESAFTHLFPVHKEVPEAPSTAFGGGGGGGARNMKHAAVDDWTEKNTFANALELPTGLRQQDAKWRPELWRRVAATPLHVPDNTRLLLLSCEEGESEAADCLQRANDIPTLHNYLADMGVADADIQVMCHAAAERISSTSLAYGKLGLVLMLSDRDSCEALLGRQEGLFEHLSEGTLMAQHLPLAYTVLSLCASEVPANAELYYCNDASTVPAAEGLKTGDTVVLPPFSRLCLDRAAEGVFTVKFLGLPQIIALPTEEAEGETVVLSPWYAKFHVTDREENAVTLTFAGNVDEESFRHSAQLYTERLLADDKLPKPADIVYVLEHSLGYEQAPEPLSLTDPHLLDQAAAEHTPEHEVFATEHAADDKDELSEGDVAKLASNAFYDADADAEAEL</sequence>
<reference evidence="1 2" key="1">
    <citation type="submission" date="2013-07" db="EMBL/GenBank/DDBJ databases">
        <authorList>
            <person name="Stoco P.H."/>
            <person name="Wagner G."/>
            <person name="Gerber A."/>
            <person name="Zaha A."/>
            <person name="Thompson C."/>
            <person name="Bartholomeu D.C."/>
            <person name="Luckemeyer D.D."/>
            <person name="Bahia D."/>
            <person name="Loreto E."/>
            <person name="Prestes E.B."/>
            <person name="Lima F.M."/>
            <person name="Rodrigues-Luiz G."/>
            <person name="Vallejo G.A."/>
            <person name="Filho J.F."/>
            <person name="Monteiro K.M."/>
            <person name="Tyler K.M."/>
            <person name="de Almeida L.G."/>
            <person name="Ortiz M.F."/>
            <person name="Siervo M.A."/>
            <person name="de Moraes M.H."/>
            <person name="Cunha O.L."/>
            <person name="Mendonca-Neto R."/>
            <person name="Silva R."/>
            <person name="Teixeira S.M."/>
            <person name="Murta S.M."/>
            <person name="Sincero T.C."/>
            <person name="Mendes T.A."/>
            <person name="Urmenyi T.P."/>
            <person name="Silva V.G."/>
            <person name="da Rocha W.D."/>
            <person name="Andersson B."/>
            <person name="Romanha A.J."/>
            <person name="Steindel M."/>
            <person name="de Vasconcelos A.T."/>
            <person name="Grisard E.C."/>
        </authorList>
    </citation>
    <scope>NUCLEOTIDE SEQUENCE [LARGE SCALE GENOMIC DNA]</scope>
    <source>
        <strain evidence="1 2">SC58</strain>
    </source>
</reference>